<keyword evidence="3" id="KW-1133">Transmembrane helix</keyword>
<dbReference type="InterPro" id="IPR014352">
    <property type="entry name" value="FERM/acyl-CoA-bd_prot_sf"/>
</dbReference>
<evidence type="ECO:0000256" key="1">
    <source>
        <dbReference type="ARBA" id="ARBA00023121"/>
    </source>
</evidence>
<sequence length="290" mass="32704">MTTEEKFNAAVNVIRGLPKNGSYQPSNELMLRFYSYFKQATEGPCKGPRPAFWEVVSRAKYDAWKRLGDMTKAEAMARYVEELHTIVETMSYSDKVANFLDAPSNEMDNINLADLQLVAGDVFEKVRSRSNSPLISREPSPERIYSNSAGSSSPCPSTTDSDHSDGEYVDTIEAPEPKRLIPNGTAIPPPIVNGYVSKEHKSKSKLKPIMSQQIDISQEISAAVQSLKKDIEVLSLKVSAIEKVRSQALDRQVKKKHWLLDMQPRLIAFLIVWPFVASLIVNRFLNRKKW</sequence>
<evidence type="ECO:0000256" key="2">
    <source>
        <dbReference type="SAM" id="MobiDB-lite"/>
    </source>
</evidence>
<dbReference type="Gene3D" id="1.20.80.10">
    <property type="match status" value="1"/>
</dbReference>
<evidence type="ECO:0000256" key="3">
    <source>
        <dbReference type="SAM" id="Phobius"/>
    </source>
</evidence>
<dbReference type="Proteomes" id="UP001458880">
    <property type="component" value="Unassembled WGS sequence"/>
</dbReference>
<evidence type="ECO:0000313" key="5">
    <source>
        <dbReference type="EMBL" id="KAK9717111.1"/>
    </source>
</evidence>
<evidence type="ECO:0000259" key="4">
    <source>
        <dbReference type="PROSITE" id="PS51228"/>
    </source>
</evidence>
<keyword evidence="3" id="KW-0472">Membrane</keyword>
<dbReference type="PRINTS" id="PR00689">
    <property type="entry name" value="ACOABINDINGP"/>
</dbReference>
<keyword evidence="1" id="KW-0446">Lipid-binding</keyword>
<keyword evidence="6" id="KW-1185">Reference proteome</keyword>
<protein>
    <submittedName>
        <fullName evidence="5">Acyl CoA binding protein</fullName>
    </submittedName>
</protein>
<dbReference type="SUPFAM" id="SSF47027">
    <property type="entry name" value="Acyl-CoA binding protein"/>
    <property type="match status" value="1"/>
</dbReference>
<accession>A0AAW1KFE8</accession>
<name>A0AAW1KFE8_POPJA</name>
<dbReference type="GO" id="GO:0019915">
    <property type="term" value="P:lipid storage"/>
    <property type="evidence" value="ECO:0007669"/>
    <property type="project" value="UniProtKB-ARBA"/>
</dbReference>
<dbReference type="Pfam" id="PF00887">
    <property type="entry name" value="ACBP"/>
    <property type="match status" value="1"/>
</dbReference>
<feature type="region of interest" description="Disordered" evidence="2">
    <location>
        <begin position="129"/>
        <end position="167"/>
    </location>
</feature>
<dbReference type="InterPro" id="IPR035984">
    <property type="entry name" value="Acyl-CoA-binding_sf"/>
</dbReference>
<gene>
    <name evidence="5" type="ORF">QE152_g24342</name>
</gene>
<reference evidence="5 6" key="1">
    <citation type="journal article" date="2024" name="BMC Genomics">
        <title>De novo assembly and annotation of Popillia japonica's genome with initial clues to its potential as an invasive pest.</title>
        <authorList>
            <person name="Cucini C."/>
            <person name="Boschi S."/>
            <person name="Funari R."/>
            <person name="Cardaioli E."/>
            <person name="Iannotti N."/>
            <person name="Marturano G."/>
            <person name="Paoli F."/>
            <person name="Bruttini M."/>
            <person name="Carapelli A."/>
            <person name="Frati F."/>
            <person name="Nardi F."/>
        </authorList>
    </citation>
    <scope>NUCLEOTIDE SEQUENCE [LARGE SCALE GENOMIC DNA]</scope>
    <source>
        <strain evidence="5">DMR45628</strain>
    </source>
</reference>
<organism evidence="5 6">
    <name type="scientific">Popillia japonica</name>
    <name type="common">Japanese beetle</name>
    <dbReference type="NCBI Taxonomy" id="7064"/>
    <lineage>
        <taxon>Eukaryota</taxon>
        <taxon>Metazoa</taxon>
        <taxon>Ecdysozoa</taxon>
        <taxon>Arthropoda</taxon>
        <taxon>Hexapoda</taxon>
        <taxon>Insecta</taxon>
        <taxon>Pterygota</taxon>
        <taxon>Neoptera</taxon>
        <taxon>Endopterygota</taxon>
        <taxon>Coleoptera</taxon>
        <taxon>Polyphaga</taxon>
        <taxon>Scarabaeiformia</taxon>
        <taxon>Scarabaeidae</taxon>
        <taxon>Rutelinae</taxon>
        <taxon>Popillia</taxon>
    </lineage>
</organism>
<dbReference type="PROSITE" id="PS51228">
    <property type="entry name" value="ACB_2"/>
    <property type="match status" value="1"/>
</dbReference>
<keyword evidence="3" id="KW-0812">Transmembrane</keyword>
<dbReference type="GO" id="GO:0000062">
    <property type="term" value="F:fatty-acyl-CoA binding"/>
    <property type="evidence" value="ECO:0007669"/>
    <property type="project" value="InterPro"/>
</dbReference>
<evidence type="ECO:0000313" key="6">
    <source>
        <dbReference type="Proteomes" id="UP001458880"/>
    </source>
</evidence>
<dbReference type="FunFam" id="1.20.80.10:FF:000010">
    <property type="entry name" value="Acyl-CoA-binding domain-containing protein 5"/>
    <property type="match status" value="1"/>
</dbReference>
<proteinExistence type="predicted"/>
<dbReference type="InterPro" id="IPR000582">
    <property type="entry name" value="Acyl-CoA-binding_protein"/>
</dbReference>
<dbReference type="GO" id="GO:0005737">
    <property type="term" value="C:cytoplasm"/>
    <property type="evidence" value="ECO:0007669"/>
    <property type="project" value="TreeGrafter"/>
</dbReference>
<dbReference type="PROSITE" id="PS00880">
    <property type="entry name" value="ACB_1"/>
    <property type="match status" value="1"/>
</dbReference>
<dbReference type="InterPro" id="IPR022408">
    <property type="entry name" value="Acyl-CoA-binding_prot_CS"/>
</dbReference>
<dbReference type="EMBL" id="JASPKY010000247">
    <property type="protein sequence ID" value="KAK9717111.1"/>
    <property type="molecule type" value="Genomic_DNA"/>
</dbReference>
<dbReference type="GO" id="GO:0006631">
    <property type="term" value="P:fatty acid metabolic process"/>
    <property type="evidence" value="ECO:0007669"/>
    <property type="project" value="TreeGrafter"/>
</dbReference>
<feature type="transmembrane region" description="Helical" evidence="3">
    <location>
        <begin position="266"/>
        <end position="285"/>
    </location>
</feature>
<feature type="domain" description="ACB" evidence="4">
    <location>
        <begin position="3"/>
        <end position="92"/>
    </location>
</feature>
<dbReference type="PANTHER" id="PTHR23310:SF77">
    <property type="entry name" value="LD25952P"/>
    <property type="match status" value="1"/>
</dbReference>
<feature type="compositionally biased region" description="Low complexity" evidence="2">
    <location>
        <begin position="146"/>
        <end position="159"/>
    </location>
</feature>
<dbReference type="PANTHER" id="PTHR23310">
    <property type="entry name" value="ACYL-COA-BINDING PROTEIN, ACBP"/>
    <property type="match status" value="1"/>
</dbReference>
<dbReference type="AlphaFoldDB" id="A0AAW1KFE8"/>
<comment type="caution">
    <text evidence="5">The sequence shown here is derived from an EMBL/GenBank/DDBJ whole genome shotgun (WGS) entry which is preliminary data.</text>
</comment>